<protein>
    <recommendedName>
        <fullName evidence="3">YcjX-like protein</fullName>
    </recommendedName>
</protein>
<proteinExistence type="predicted"/>
<accession>A0A1I0EMG3</accession>
<dbReference type="AlphaFoldDB" id="A0A1I0EMG3"/>
<gene>
    <name evidence="1" type="ORF">SAMN04489858_105208</name>
</gene>
<organism evidence="1 2">
    <name type="scientific">Paracoccus homiensis</name>
    <dbReference type="NCBI Taxonomy" id="364199"/>
    <lineage>
        <taxon>Bacteria</taxon>
        <taxon>Pseudomonadati</taxon>
        <taxon>Pseudomonadota</taxon>
        <taxon>Alphaproteobacteria</taxon>
        <taxon>Rhodobacterales</taxon>
        <taxon>Paracoccaceae</taxon>
        <taxon>Paracoccus</taxon>
    </lineage>
</organism>
<dbReference type="PIRSF" id="PIRSF019381">
    <property type="entry name" value="YcjX"/>
    <property type="match status" value="1"/>
</dbReference>
<dbReference type="STRING" id="364199.SAMN04489858_105208"/>
<dbReference type="EMBL" id="FOHO01000005">
    <property type="protein sequence ID" value="SET46152.1"/>
    <property type="molecule type" value="Genomic_DNA"/>
</dbReference>
<dbReference type="RefSeq" id="WP_090734329.1">
    <property type="nucleotide sequence ID" value="NZ_FOHO01000005.1"/>
</dbReference>
<dbReference type="PANTHER" id="PTHR38605:SF1">
    <property type="entry name" value="ATPASE"/>
    <property type="match status" value="1"/>
</dbReference>
<name>A0A1I0EMG3_9RHOB</name>
<dbReference type="PANTHER" id="PTHR38605">
    <property type="entry name" value="ATPASE-RELATED"/>
    <property type="match status" value="1"/>
</dbReference>
<reference evidence="1 2" key="1">
    <citation type="submission" date="2016-10" db="EMBL/GenBank/DDBJ databases">
        <authorList>
            <person name="de Groot N.N."/>
        </authorList>
    </citation>
    <scope>NUCLEOTIDE SEQUENCE [LARGE SCALE GENOMIC DNA]</scope>
    <source>
        <strain evidence="1 2">DSM 17862</strain>
    </source>
</reference>
<sequence length="455" mass="50017">MGIGSDLMAGIGLGDPVIRLGVTGLSRAGKTVFITSLVANLMDRGRMHALQVAADGSLKTAWLQPQPDDTVPRFDFERHLAALTGPDPHWPDGTRHVSQLRLSLRLDGRGLLSGLRGPRTVHLDIVDYPGEWLLDLRLMDKDFSAWSAEVLSRIDGRPGAARYRADLAATDPQRMDEPTAQALASSYSDHLQAARDAGWSDCTPGRFLIPGEMAGSPALTFAPLPEEMEGSRLHKEFRRRYEAYKSRIVRPFFRDHFARIDRQVVLVDVLGAIHQGPPAVEDMRRAMADILTAFRPGRAGWLAQILGTRRVERILFAATKADHLHHSQHNRLTAILSAMLREARDRADFSGARTEAMAIAALRATTEDVIAQDGEDLPAVRGRLLDGRQAAFYPGDLPTDPSQLLQPARNGDAGWLDGDYAIMNFAPAPLTSRPGDGPPHIRLDRAAQFLIGDRL</sequence>
<evidence type="ECO:0000313" key="2">
    <source>
        <dbReference type="Proteomes" id="UP000199180"/>
    </source>
</evidence>
<dbReference type="OrthoDB" id="9777645at2"/>
<dbReference type="InterPro" id="IPR007413">
    <property type="entry name" value="YcjX-like"/>
</dbReference>
<dbReference type="Pfam" id="PF04317">
    <property type="entry name" value="DUF463"/>
    <property type="match status" value="1"/>
</dbReference>
<evidence type="ECO:0000313" key="1">
    <source>
        <dbReference type="EMBL" id="SET46152.1"/>
    </source>
</evidence>
<keyword evidence="2" id="KW-1185">Reference proteome</keyword>
<dbReference type="Proteomes" id="UP000199180">
    <property type="component" value="Unassembled WGS sequence"/>
</dbReference>
<evidence type="ECO:0008006" key="3">
    <source>
        <dbReference type="Google" id="ProtNLM"/>
    </source>
</evidence>